<organism evidence="2 4">
    <name type="scientific">Cryobacterium levicorallinum</name>
    <dbReference type="NCBI Taxonomy" id="995038"/>
    <lineage>
        <taxon>Bacteria</taxon>
        <taxon>Bacillati</taxon>
        <taxon>Actinomycetota</taxon>
        <taxon>Actinomycetes</taxon>
        <taxon>Micrococcales</taxon>
        <taxon>Microbacteriaceae</taxon>
        <taxon>Cryobacterium</taxon>
    </lineage>
</organism>
<keyword evidence="3" id="KW-1185">Reference proteome</keyword>
<dbReference type="EMBL" id="FOPW01000017">
    <property type="protein sequence ID" value="SFH83842.1"/>
    <property type="molecule type" value="Genomic_DNA"/>
</dbReference>
<name>A0A1I3DAR9_9MICO</name>
<dbReference type="EMBL" id="SOFE01000029">
    <property type="protein sequence ID" value="TFB81830.1"/>
    <property type="molecule type" value="Genomic_DNA"/>
</dbReference>
<evidence type="ECO:0008006" key="5">
    <source>
        <dbReference type="Google" id="ProtNLM"/>
    </source>
</evidence>
<dbReference type="Proteomes" id="UP000297963">
    <property type="component" value="Unassembled WGS sequence"/>
</dbReference>
<dbReference type="Proteomes" id="UP000199681">
    <property type="component" value="Unassembled WGS sequence"/>
</dbReference>
<dbReference type="AlphaFoldDB" id="A0A1I3DAR9"/>
<protein>
    <recommendedName>
        <fullName evidence="5">DUF4240 domain-containing protein</fullName>
    </recommendedName>
</protein>
<gene>
    <name evidence="2" type="ORF">E3O11_16255</name>
    <name evidence="1" type="ORF">SAMN05216274_11728</name>
</gene>
<evidence type="ECO:0000313" key="1">
    <source>
        <dbReference type="EMBL" id="SFH83842.1"/>
    </source>
</evidence>
<reference evidence="2 4" key="2">
    <citation type="submission" date="2019-03" db="EMBL/GenBank/DDBJ databases">
        <title>Genomics of glacier-inhabiting Cryobacterium strains.</title>
        <authorList>
            <person name="Liu Q."/>
            <person name="Xin Y.-H."/>
        </authorList>
    </citation>
    <scope>NUCLEOTIDE SEQUENCE [LARGE SCALE GENOMIC DNA]</scope>
    <source>
        <strain evidence="2 4">Hh34</strain>
    </source>
</reference>
<reference evidence="1 3" key="1">
    <citation type="submission" date="2016-10" db="EMBL/GenBank/DDBJ databases">
        <authorList>
            <person name="Varghese N."/>
            <person name="Submissions S."/>
        </authorList>
    </citation>
    <scope>NUCLEOTIDE SEQUENCE [LARGE SCALE GENOMIC DNA]</scope>
    <source>
        <strain evidence="1 3">GMCC 1.11211</strain>
    </source>
</reference>
<evidence type="ECO:0000313" key="3">
    <source>
        <dbReference type="Proteomes" id="UP000199681"/>
    </source>
</evidence>
<evidence type="ECO:0000313" key="2">
    <source>
        <dbReference type="EMBL" id="TFB81830.1"/>
    </source>
</evidence>
<accession>A0A1I3DAR9</accession>
<proteinExistence type="predicted"/>
<sequence>MKRSPITTALEVIAVTALVISVTTDVVKAREEWRLRLGSAWADHCHPRRFRRQLQQRMDQKTSPELADLIYQGNMDQAIELANQLNPDEIYNRIFRDDERHLHDEAPCDVFLRRWYQTLESPYLRAEAADNFVSAYTTQLAPVPNGEYIGAYMRTDSLRELITKIASAILGPELKDLEDTPEHPLDAASAEKWRAVGRILADIQLPPVVSPVAPPEEAETN</sequence>
<dbReference type="RefSeq" id="WP_134495646.1">
    <property type="nucleotide sequence ID" value="NZ_BKAC01000020.1"/>
</dbReference>
<evidence type="ECO:0000313" key="4">
    <source>
        <dbReference type="Proteomes" id="UP000297963"/>
    </source>
</evidence>
<comment type="caution">
    <text evidence="2">The sequence shown here is derived from an EMBL/GenBank/DDBJ whole genome shotgun (WGS) entry which is preliminary data.</text>
</comment>